<dbReference type="SUPFAM" id="SSF55729">
    <property type="entry name" value="Acyl-CoA N-acyltransferases (Nat)"/>
    <property type="match status" value="1"/>
</dbReference>
<dbReference type="EC" id="2.3.1.-" evidence="2"/>
<dbReference type="CDD" id="cd04301">
    <property type="entry name" value="NAT_SF"/>
    <property type="match status" value="1"/>
</dbReference>
<sequence>MKITYRPSTDLPAAAGLTFSNMRAYYEHYSAGWDVNTIIEQTADLENVDILVDQKVAGLFRLHFDREGCNLRDLQIEASYQSRGIGQHALDEIKRRAELSQSNQIKLRVFKMSPAVRLYERNGYHVITEDDRFYNMALCLSGARKT</sequence>
<protein>
    <submittedName>
        <fullName evidence="2">GNAT family N-acetyltransferase</fullName>
        <ecNumber evidence="2">2.3.1.-</ecNumber>
    </submittedName>
</protein>
<dbReference type="GO" id="GO:0016747">
    <property type="term" value="F:acyltransferase activity, transferring groups other than amino-acyl groups"/>
    <property type="evidence" value="ECO:0007669"/>
    <property type="project" value="InterPro"/>
</dbReference>
<dbReference type="Proteomes" id="UP001268683">
    <property type="component" value="Chromosome"/>
</dbReference>
<dbReference type="EMBL" id="CP123872">
    <property type="protein sequence ID" value="WND03851.1"/>
    <property type="molecule type" value="Genomic_DNA"/>
</dbReference>
<gene>
    <name evidence="2" type="ORF">QGN29_05630</name>
</gene>
<dbReference type="RefSeq" id="WP_310799716.1">
    <property type="nucleotide sequence ID" value="NZ_CP123872.1"/>
</dbReference>
<evidence type="ECO:0000313" key="2">
    <source>
        <dbReference type="EMBL" id="WND03851.1"/>
    </source>
</evidence>
<dbReference type="AlphaFoldDB" id="A0AA52EKU0"/>
<reference evidence="2" key="1">
    <citation type="submission" date="2023-04" db="EMBL/GenBank/DDBJ databases">
        <title>Complete genome sequence of Temperatibacter marinus.</title>
        <authorList>
            <person name="Rong J.-C."/>
            <person name="Yi M.-L."/>
            <person name="Zhao Q."/>
        </authorList>
    </citation>
    <scope>NUCLEOTIDE SEQUENCE</scope>
    <source>
        <strain evidence="2">NBRC 110045</strain>
    </source>
</reference>
<organism evidence="2 3">
    <name type="scientific">Temperatibacter marinus</name>
    <dbReference type="NCBI Taxonomy" id="1456591"/>
    <lineage>
        <taxon>Bacteria</taxon>
        <taxon>Pseudomonadati</taxon>
        <taxon>Pseudomonadota</taxon>
        <taxon>Alphaproteobacteria</taxon>
        <taxon>Kordiimonadales</taxon>
        <taxon>Temperatibacteraceae</taxon>
        <taxon>Temperatibacter</taxon>
    </lineage>
</organism>
<dbReference type="Gene3D" id="3.40.630.30">
    <property type="match status" value="1"/>
</dbReference>
<dbReference type="InterPro" id="IPR016181">
    <property type="entry name" value="Acyl_CoA_acyltransferase"/>
</dbReference>
<keyword evidence="3" id="KW-1185">Reference proteome</keyword>
<dbReference type="KEGG" id="tmk:QGN29_05630"/>
<accession>A0AA52EKU0</accession>
<feature type="domain" description="N-acetyltransferase" evidence="1">
    <location>
        <begin position="3"/>
        <end position="145"/>
    </location>
</feature>
<evidence type="ECO:0000259" key="1">
    <source>
        <dbReference type="PROSITE" id="PS51186"/>
    </source>
</evidence>
<dbReference type="PROSITE" id="PS51186">
    <property type="entry name" value="GNAT"/>
    <property type="match status" value="1"/>
</dbReference>
<proteinExistence type="predicted"/>
<dbReference type="Pfam" id="PF13673">
    <property type="entry name" value="Acetyltransf_10"/>
    <property type="match status" value="1"/>
</dbReference>
<keyword evidence="2" id="KW-0012">Acyltransferase</keyword>
<name>A0AA52EKU0_9PROT</name>
<evidence type="ECO:0000313" key="3">
    <source>
        <dbReference type="Proteomes" id="UP001268683"/>
    </source>
</evidence>
<dbReference type="InterPro" id="IPR000182">
    <property type="entry name" value="GNAT_dom"/>
</dbReference>
<keyword evidence="2" id="KW-0808">Transferase</keyword>